<evidence type="ECO:0000256" key="9">
    <source>
        <dbReference type="ARBA" id="ARBA00066695"/>
    </source>
</evidence>
<evidence type="ECO:0000313" key="13">
    <source>
        <dbReference type="EMBL" id="KAK9690324.1"/>
    </source>
</evidence>
<keyword evidence="3 10" id="KW-0479">Metal-binding</keyword>
<accession>A0AAW1IJN4</accession>
<dbReference type="PANTHER" id="PTHR47990">
    <property type="entry name" value="2-OXOGLUTARATE (2OG) AND FE(II)-DEPENDENT OXYGENASE SUPERFAMILY PROTEIN-RELATED"/>
    <property type="match status" value="1"/>
</dbReference>
<protein>
    <recommendedName>
        <fullName evidence="9">gibberellin 3beta-dioxygenase</fullName>
        <ecNumber evidence="9">1.14.11.15</ecNumber>
    </recommendedName>
</protein>
<comment type="pathway">
    <text evidence="7">Plant hormone biosynthesis; gibberellin biosynthesis.</text>
</comment>
<evidence type="ECO:0000256" key="2">
    <source>
        <dbReference type="ARBA" id="ARBA00004972"/>
    </source>
</evidence>
<evidence type="ECO:0000256" key="11">
    <source>
        <dbReference type="SAM" id="Coils"/>
    </source>
</evidence>
<evidence type="ECO:0000256" key="3">
    <source>
        <dbReference type="ARBA" id="ARBA00022723"/>
    </source>
</evidence>
<keyword evidence="5 10" id="KW-0560">Oxidoreductase</keyword>
<dbReference type="FunFam" id="2.60.120.330:FF:000013">
    <property type="entry name" value="Gibberellin 3-beta-dioxygenase 1"/>
    <property type="match status" value="1"/>
</dbReference>
<dbReference type="InterPro" id="IPR050231">
    <property type="entry name" value="Iron_ascorbate_oxido_reductase"/>
</dbReference>
<dbReference type="GO" id="GO:0046872">
    <property type="term" value="F:metal ion binding"/>
    <property type="evidence" value="ECO:0007669"/>
    <property type="project" value="UniProtKB-KW"/>
</dbReference>
<sequence length="395" mass="43642">MPSLRLDSVTSSSVNNSVIDLNSIEELPDSYAWIPSYDDSNPITRAGQESIPVIDLDDRNAQQLIGLACKSWGVFQVINHGIHKNLLDNIEDACKKLFGLPAQQKHKAARSPNGVTGYGPARISSFFQKKLWSEGFTIFGSPLEHASQLWPNDYQTFCDIIEEYQKEMKELAKKLTHLILGSLGISNEDIKCSNNNNNNHNDNNINNINDINIFKGASGAIQLNSYPICPDPNRAMGLAAHTDSTLFTILYQNNTSGLQVYQPENGWVTAHPVENGLVINIGDLMQILSNGSYPSVYHQAVVNKARHRYSVAYLYGPPSGAAIQPISELVGPTHPPLYRAVTWSEYLGLKGKYFHKALSLVQLSNNEINIEGPKTSNEPENIKFDSESKVLAAFG</sequence>
<gene>
    <name evidence="13" type="ORF">RND81_09G120000</name>
</gene>
<dbReference type="PRINTS" id="PR00682">
    <property type="entry name" value="IPNSYNTHASE"/>
</dbReference>
<comment type="pathway">
    <text evidence="2">Hormone biosynthesis.</text>
</comment>
<organism evidence="13 14">
    <name type="scientific">Saponaria officinalis</name>
    <name type="common">Common soapwort</name>
    <name type="synonym">Lychnis saponaria</name>
    <dbReference type="NCBI Taxonomy" id="3572"/>
    <lineage>
        <taxon>Eukaryota</taxon>
        <taxon>Viridiplantae</taxon>
        <taxon>Streptophyta</taxon>
        <taxon>Embryophyta</taxon>
        <taxon>Tracheophyta</taxon>
        <taxon>Spermatophyta</taxon>
        <taxon>Magnoliopsida</taxon>
        <taxon>eudicotyledons</taxon>
        <taxon>Gunneridae</taxon>
        <taxon>Pentapetalae</taxon>
        <taxon>Caryophyllales</taxon>
        <taxon>Caryophyllaceae</taxon>
        <taxon>Caryophylleae</taxon>
        <taxon>Saponaria</taxon>
    </lineage>
</organism>
<dbReference type="EC" id="1.14.11.15" evidence="9"/>
<evidence type="ECO:0000256" key="6">
    <source>
        <dbReference type="ARBA" id="ARBA00023004"/>
    </source>
</evidence>
<comment type="caution">
    <text evidence="13">The sequence shown here is derived from an EMBL/GenBank/DDBJ whole genome shotgun (WGS) entry which is preliminary data.</text>
</comment>
<feature type="coiled-coil region" evidence="11">
    <location>
        <begin position="154"/>
        <end position="181"/>
    </location>
</feature>
<proteinExistence type="inferred from homology"/>
<reference evidence="13" key="1">
    <citation type="submission" date="2024-03" db="EMBL/GenBank/DDBJ databases">
        <title>WGS assembly of Saponaria officinalis var. Norfolk2.</title>
        <authorList>
            <person name="Jenkins J."/>
            <person name="Shu S."/>
            <person name="Grimwood J."/>
            <person name="Barry K."/>
            <person name="Goodstein D."/>
            <person name="Schmutz J."/>
            <person name="Leebens-Mack J."/>
            <person name="Osbourn A."/>
        </authorList>
    </citation>
    <scope>NUCLEOTIDE SEQUENCE [LARGE SCALE GENOMIC DNA]</scope>
    <source>
        <strain evidence="13">JIC</strain>
    </source>
</reference>
<keyword evidence="4" id="KW-0223">Dioxygenase</keyword>
<dbReference type="Gene3D" id="2.60.120.330">
    <property type="entry name" value="B-lactam Antibiotic, Isopenicillin N Synthase, Chain"/>
    <property type="match status" value="1"/>
</dbReference>
<dbReference type="AlphaFoldDB" id="A0AAW1IJN4"/>
<evidence type="ECO:0000256" key="7">
    <source>
        <dbReference type="ARBA" id="ARBA00037909"/>
    </source>
</evidence>
<dbReference type="PROSITE" id="PS51471">
    <property type="entry name" value="FE2OG_OXY"/>
    <property type="match status" value="1"/>
</dbReference>
<keyword evidence="14" id="KW-1185">Reference proteome</keyword>
<dbReference type="SUPFAM" id="SSF51197">
    <property type="entry name" value="Clavaminate synthase-like"/>
    <property type="match status" value="1"/>
</dbReference>
<dbReference type="InterPro" id="IPR026992">
    <property type="entry name" value="DIOX_N"/>
</dbReference>
<evidence type="ECO:0000259" key="12">
    <source>
        <dbReference type="PROSITE" id="PS51471"/>
    </source>
</evidence>
<dbReference type="GO" id="GO:0016707">
    <property type="term" value="F:gibberellin 3-beta-dioxygenase activity"/>
    <property type="evidence" value="ECO:0007669"/>
    <property type="project" value="UniProtKB-EC"/>
</dbReference>
<evidence type="ECO:0000256" key="1">
    <source>
        <dbReference type="ARBA" id="ARBA00001961"/>
    </source>
</evidence>
<dbReference type="InterPro" id="IPR005123">
    <property type="entry name" value="Oxoglu/Fe-dep_dioxygenase_dom"/>
</dbReference>
<evidence type="ECO:0000256" key="4">
    <source>
        <dbReference type="ARBA" id="ARBA00022964"/>
    </source>
</evidence>
<dbReference type="Pfam" id="PF14226">
    <property type="entry name" value="DIOX_N"/>
    <property type="match status" value="1"/>
</dbReference>
<dbReference type="InterPro" id="IPR027443">
    <property type="entry name" value="IPNS-like_sf"/>
</dbReference>
<dbReference type="Pfam" id="PF03171">
    <property type="entry name" value="2OG-FeII_Oxy"/>
    <property type="match status" value="1"/>
</dbReference>
<evidence type="ECO:0000256" key="8">
    <source>
        <dbReference type="ARBA" id="ARBA00061560"/>
    </source>
</evidence>
<dbReference type="EMBL" id="JBDFQZ010000009">
    <property type="protein sequence ID" value="KAK9690324.1"/>
    <property type="molecule type" value="Genomic_DNA"/>
</dbReference>
<evidence type="ECO:0000256" key="10">
    <source>
        <dbReference type="RuleBase" id="RU003682"/>
    </source>
</evidence>
<feature type="domain" description="Fe2OG dioxygenase" evidence="12">
    <location>
        <begin position="216"/>
        <end position="317"/>
    </location>
</feature>
<dbReference type="Proteomes" id="UP001443914">
    <property type="component" value="Unassembled WGS sequence"/>
</dbReference>
<dbReference type="GO" id="GO:0009686">
    <property type="term" value="P:gibberellin biosynthetic process"/>
    <property type="evidence" value="ECO:0007669"/>
    <property type="project" value="UniProtKB-ARBA"/>
</dbReference>
<comment type="similarity">
    <text evidence="8">Belongs to the iron/ascorbate-dependent oxidoreductase family. GA3OX subfamily.</text>
</comment>
<name>A0AAW1IJN4_SAPOF</name>
<evidence type="ECO:0000313" key="14">
    <source>
        <dbReference type="Proteomes" id="UP001443914"/>
    </source>
</evidence>
<keyword evidence="6 10" id="KW-0408">Iron</keyword>
<keyword evidence="11" id="KW-0175">Coiled coil</keyword>
<dbReference type="InterPro" id="IPR044861">
    <property type="entry name" value="IPNS-like_FE2OG_OXY"/>
</dbReference>
<evidence type="ECO:0000256" key="5">
    <source>
        <dbReference type="ARBA" id="ARBA00023002"/>
    </source>
</evidence>
<comment type="cofactor">
    <cofactor evidence="1">
        <name>L-ascorbate</name>
        <dbReference type="ChEBI" id="CHEBI:38290"/>
    </cofactor>
</comment>